<dbReference type="EMBL" id="ATFF01000006">
    <property type="protein sequence ID" value="EPF30196.1"/>
    <property type="molecule type" value="Genomic_DNA"/>
</dbReference>
<dbReference type="GO" id="GO:0044780">
    <property type="term" value="P:bacterial-type flagellum assembly"/>
    <property type="evidence" value="ECO:0007669"/>
    <property type="project" value="UniProtKB-UniRule"/>
</dbReference>
<evidence type="ECO:0000313" key="5">
    <source>
        <dbReference type="EMBL" id="EPF30196.1"/>
    </source>
</evidence>
<evidence type="ECO:0000256" key="1">
    <source>
        <dbReference type="ARBA" id="ARBA00022490"/>
    </source>
</evidence>
<sequence length="150" mass="17072">MDSEVNTNEILSDGNKSVLHFPRGLYGFENHTDFILSESEYKPFMWLQSASEKSLSFLTVDPFLFFPDYELDVDDESIKDIGVKDASDVLVISIVTLSSKDNYTHITANLQGPLIINKNNKKGMQIVLPDPRWSTKHDLLQKNDSRSRTC</sequence>
<dbReference type="InterPro" id="IPR024046">
    <property type="entry name" value="Flagellar_assmbl_FliW_dom_sf"/>
</dbReference>
<name>S3JZX8_TREMA</name>
<comment type="subcellular location">
    <subcellularLocation>
        <location evidence="4">Cytoplasm</location>
    </subcellularLocation>
</comment>
<comment type="subunit">
    <text evidence="4">Interacts with translational regulator CsrA and flagellin(s).</text>
</comment>
<dbReference type="GO" id="GO:0005737">
    <property type="term" value="C:cytoplasm"/>
    <property type="evidence" value="ECO:0007669"/>
    <property type="project" value="UniProtKB-SubCell"/>
</dbReference>
<dbReference type="SUPFAM" id="SSF141457">
    <property type="entry name" value="BH3618-like"/>
    <property type="match status" value="1"/>
</dbReference>
<reference evidence="5 6" key="1">
    <citation type="submission" date="2013-04" db="EMBL/GenBank/DDBJ databases">
        <title>The Genome Sequence of Treponema maltophilum ATCC 51939.</title>
        <authorList>
            <consortium name="The Broad Institute Genomics Platform"/>
            <person name="Earl A."/>
            <person name="Ward D."/>
            <person name="Feldgarden M."/>
            <person name="Gevers D."/>
            <person name="Leonetti C."/>
            <person name="Blanton J.M."/>
            <person name="Dewhirst F.E."/>
            <person name="Izard J."/>
            <person name="Walker B."/>
            <person name="Young S."/>
            <person name="Zeng Q."/>
            <person name="Gargeya S."/>
            <person name="Fitzgerald M."/>
            <person name="Haas B."/>
            <person name="Abouelleil A."/>
            <person name="Allen A.W."/>
            <person name="Alvarado L."/>
            <person name="Arachchi H.M."/>
            <person name="Berlin A.M."/>
            <person name="Chapman S.B."/>
            <person name="Gainer-Dewar J."/>
            <person name="Goldberg J."/>
            <person name="Griggs A."/>
            <person name="Gujja S."/>
            <person name="Hansen M."/>
            <person name="Howarth C."/>
            <person name="Imamovic A."/>
            <person name="Ireland A."/>
            <person name="Larimer J."/>
            <person name="McCowan C."/>
            <person name="Murphy C."/>
            <person name="Pearson M."/>
            <person name="Poon T.W."/>
            <person name="Priest M."/>
            <person name="Roberts A."/>
            <person name="Saif S."/>
            <person name="Shea T."/>
            <person name="Sisk P."/>
            <person name="Sykes S."/>
            <person name="Wortman J."/>
            <person name="Nusbaum C."/>
            <person name="Birren B."/>
        </authorList>
    </citation>
    <scope>NUCLEOTIDE SEQUENCE [LARGE SCALE GENOMIC DNA]</scope>
    <source>
        <strain evidence="5 6">ATCC 51939</strain>
    </source>
</reference>
<dbReference type="STRING" id="1125699.HMPREF9194_00510"/>
<keyword evidence="2 4" id="KW-1005">Bacterial flagellum biogenesis</keyword>
<gene>
    <name evidence="4" type="primary">fliW</name>
    <name evidence="5" type="ORF">HMPREF9194_00510</name>
</gene>
<dbReference type="RefSeq" id="WP_016524807.1">
    <property type="nucleotide sequence ID" value="NZ_KE332518.1"/>
</dbReference>
<dbReference type="HOGENOM" id="CLU_112356_0_2_12"/>
<dbReference type="GO" id="GO:0006417">
    <property type="term" value="P:regulation of translation"/>
    <property type="evidence" value="ECO:0007669"/>
    <property type="project" value="UniProtKB-KW"/>
</dbReference>
<dbReference type="PANTHER" id="PTHR39190:SF1">
    <property type="entry name" value="FLAGELLAR ASSEMBLY FACTOR FLIW"/>
    <property type="match status" value="1"/>
</dbReference>
<accession>S3JZX8</accession>
<keyword evidence="4" id="KW-0143">Chaperone</keyword>
<comment type="similarity">
    <text evidence="4">Belongs to the FliW family.</text>
</comment>
<dbReference type="AlphaFoldDB" id="S3JZX8"/>
<dbReference type="InterPro" id="IPR003775">
    <property type="entry name" value="Flagellar_assembly_factor_FliW"/>
</dbReference>
<dbReference type="Proteomes" id="UP000014541">
    <property type="component" value="Unassembled WGS sequence"/>
</dbReference>
<protein>
    <recommendedName>
        <fullName evidence="4">Flagellar assembly factor FliW</fullName>
    </recommendedName>
</protein>
<evidence type="ECO:0000256" key="3">
    <source>
        <dbReference type="ARBA" id="ARBA00022845"/>
    </source>
</evidence>
<organism evidence="5 6">
    <name type="scientific">Treponema maltophilum ATCC 51939</name>
    <dbReference type="NCBI Taxonomy" id="1125699"/>
    <lineage>
        <taxon>Bacteria</taxon>
        <taxon>Pseudomonadati</taxon>
        <taxon>Spirochaetota</taxon>
        <taxon>Spirochaetia</taxon>
        <taxon>Spirochaetales</taxon>
        <taxon>Treponemataceae</taxon>
        <taxon>Treponema</taxon>
    </lineage>
</organism>
<keyword evidence="1 4" id="KW-0963">Cytoplasm</keyword>
<keyword evidence="3 4" id="KW-0810">Translation regulation</keyword>
<evidence type="ECO:0000256" key="4">
    <source>
        <dbReference type="HAMAP-Rule" id="MF_01185"/>
    </source>
</evidence>
<proteinExistence type="inferred from homology"/>
<dbReference type="PANTHER" id="PTHR39190">
    <property type="entry name" value="FLAGELLAR ASSEMBLY FACTOR FLIW"/>
    <property type="match status" value="1"/>
</dbReference>
<keyword evidence="6" id="KW-1185">Reference proteome</keyword>
<dbReference type="PATRIC" id="fig|1125699.3.peg.517"/>
<dbReference type="Pfam" id="PF02623">
    <property type="entry name" value="FliW"/>
    <property type="match status" value="1"/>
</dbReference>
<evidence type="ECO:0000313" key="6">
    <source>
        <dbReference type="Proteomes" id="UP000014541"/>
    </source>
</evidence>
<dbReference type="NCBIfam" id="NF009793">
    <property type="entry name" value="PRK13285.1-1"/>
    <property type="match status" value="1"/>
</dbReference>
<dbReference type="Gene3D" id="2.30.290.10">
    <property type="entry name" value="BH3618-like"/>
    <property type="match status" value="1"/>
</dbReference>
<dbReference type="OrthoDB" id="9801235at2"/>
<comment type="function">
    <text evidence="4">Acts as an anti-CsrA protein, binds CsrA and prevents it from repressing translation of its target genes, one of which is flagellin. Binds to flagellin and participates in the assembly of the flagellum.</text>
</comment>
<comment type="caution">
    <text evidence="5">The sequence shown here is derived from an EMBL/GenBank/DDBJ whole genome shotgun (WGS) entry which is preliminary data.</text>
</comment>
<evidence type="ECO:0000256" key="2">
    <source>
        <dbReference type="ARBA" id="ARBA00022795"/>
    </source>
</evidence>
<dbReference type="eggNOG" id="COG1699">
    <property type="taxonomic scope" value="Bacteria"/>
</dbReference>
<dbReference type="HAMAP" id="MF_01185">
    <property type="entry name" value="FliW"/>
    <property type="match status" value="1"/>
</dbReference>